<comment type="caution">
    <text evidence="3">The sequence shown here is derived from an EMBL/GenBank/DDBJ whole genome shotgun (WGS) entry which is preliminary data.</text>
</comment>
<protein>
    <recommendedName>
        <fullName evidence="2">Chitin-binding type-3 domain-containing protein</fullName>
    </recommendedName>
</protein>
<dbReference type="AlphaFoldDB" id="A0A7W7QV50"/>
<feature type="domain" description="Chitin-binding type-3" evidence="2">
    <location>
        <begin position="30"/>
        <end position="76"/>
    </location>
</feature>
<dbReference type="CDD" id="cd12214">
    <property type="entry name" value="ChiA1_BD"/>
    <property type="match status" value="1"/>
</dbReference>
<dbReference type="GO" id="GO:0004553">
    <property type="term" value="F:hydrolase activity, hydrolyzing O-glycosyl compounds"/>
    <property type="evidence" value="ECO:0007669"/>
    <property type="project" value="InterPro"/>
</dbReference>
<evidence type="ECO:0000313" key="3">
    <source>
        <dbReference type="EMBL" id="MBB4920164.1"/>
    </source>
</evidence>
<dbReference type="GO" id="GO:0005975">
    <property type="term" value="P:carbohydrate metabolic process"/>
    <property type="evidence" value="ECO:0007669"/>
    <property type="project" value="InterPro"/>
</dbReference>
<dbReference type="GO" id="GO:0030246">
    <property type="term" value="F:carbohydrate binding"/>
    <property type="evidence" value="ECO:0007669"/>
    <property type="project" value="InterPro"/>
</dbReference>
<organism evidence="3 4">
    <name type="scientific">Streptosporangium saharense</name>
    <dbReference type="NCBI Taxonomy" id="1706840"/>
    <lineage>
        <taxon>Bacteria</taxon>
        <taxon>Bacillati</taxon>
        <taxon>Actinomycetota</taxon>
        <taxon>Actinomycetes</taxon>
        <taxon>Streptosporangiales</taxon>
        <taxon>Streptosporangiaceae</taxon>
        <taxon>Streptosporangium</taxon>
    </lineage>
</organism>
<sequence length="77" mass="8396">MKRATAVPLIPISYGTPPASAGVVSRAVETPIWEPGHSCRLGDLIVYDGHIYRCLASHVFVTGWEPPNTPALWQLVK</sequence>
<keyword evidence="1" id="KW-0378">Hydrolase</keyword>
<evidence type="ECO:0000256" key="1">
    <source>
        <dbReference type="ARBA" id="ARBA00022801"/>
    </source>
</evidence>
<dbReference type="EMBL" id="JACHJP010000012">
    <property type="protein sequence ID" value="MBB4920164.1"/>
    <property type="molecule type" value="Genomic_DNA"/>
</dbReference>
<dbReference type="Pfam" id="PF02839">
    <property type="entry name" value="CBM_5_12"/>
    <property type="match status" value="1"/>
</dbReference>
<name>A0A7W7QV50_9ACTN</name>
<dbReference type="RefSeq" id="WP_184723781.1">
    <property type="nucleotide sequence ID" value="NZ_JACHJP010000012.1"/>
</dbReference>
<reference evidence="3 4" key="1">
    <citation type="submission" date="2020-08" db="EMBL/GenBank/DDBJ databases">
        <title>Genomic Encyclopedia of Type Strains, Phase III (KMG-III): the genomes of soil and plant-associated and newly described type strains.</title>
        <authorList>
            <person name="Whitman W."/>
        </authorList>
    </citation>
    <scope>NUCLEOTIDE SEQUENCE [LARGE SCALE GENOMIC DNA]</scope>
    <source>
        <strain evidence="3 4">CECT 8840</strain>
    </source>
</reference>
<dbReference type="InterPro" id="IPR003610">
    <property type="entry name" value="CBM5/12"/>
</dbReference>
<accession>A0A7W7QV50</accession>
<keyword evidence="4" id="KW-1185">Reference proteome</keyword>
<dbReference type="GO" id="GO:0005576">
    <property type="term" value="C:extracellular region"/>
    <property type="evidence" value="ECO:0007669"/>
    <property type="project" value="InterPro"/>
</dbReference>
<dbReference type="Gene3D" id="2.10.10.20">
    <property type="entry name" value="Carbohydrate-binding module superfamily 5/12"/>
    <property type="match status" value="1"/>
</dbReference>
<gene>
    <name evidence="3" type="ORF">FHS44_007308</name>
</gene>
<dbReference type="SUPFAM" id="SSF51055">
    <property type="entry name" value="Carbohydrate binding domain"/>
    <property type="match status" value="1"/>
</dbReference>
<evidence type="ECO:0000313" key="4">
    <source>
        <dbReference type="Proteomes" id="UP000552644"/>
    </source>
</evidence>
<evidence type="ECO:0000259" key="2">
    <source>
        <dbReference type="SMART" id="SM00495"/>
    </source>
</evidence>
<dbReference type="InterPro" id="IPR036573">
    <property type="entry name" value="CBM_sf_5/12"/>
</dbReference>
<dbReference type="Proteomes" id="UP000552644">
    <property type="component" value="Unassembled WGS sequence"/>
</dbReference>
<proteinExistence type="predicted"/>
<dbReference type="SMART" id="SM00495">
    <property type="entry name" value="ChtBD3"/>
    <property type="match status" value="1"/>
</dbReference>